<organism evidence="4 5">
    <name type="scientific">Tetraparma gracilis</name>
    <dbReference type="NCBI Taxonomy" id="2962635"/>
    <lineage>
        <taxon>Eukaryota</taxon>
        <taxon>Sar</taxon>
        <taxon>Stramenopiles</taxon>
        <taxon>Ochrophyta</taxon>
        <taxon>Bolidophyceae</taxon>
        <taxon>Parmales</taxon>
        <taxon>Triparmaceae</taxon>
        <taxon>Tetraparma</taxon>
    </lineage>
</organism>
<keyword evidence="5" id="KW-1185">Reference proteome</keyword>
<dbReference type="Pfam" id="PF00996">
    <property type="entry name" value="GDI"/>
    <property type="match status" value="1"/>
</dbReference>
<name>A0ABQ6MI40_9STRA</name>
<dbReference type="InterPro" id="IPR018203">
    <property type="entry name" value="GDP_dissociation_inhibitor"/>
</dbReference>
<dbReference type="Gene3D" id="3.30.519.10">
    <property type="entry name" value="Guanine Nucleotide Dissociation Inhibitor, domain 2"/>
    <property type="match status" value="1"/>
</dbReference>
<accession>A0ABQ6MI40</accession>
<dbReference type="Gene3D" id="1.10.405.10">
    <property type="entry name" value="Guanine Nucleotide Dissociation Inhibitor, domain 1"/>
    <property type="match status" value="1"/>
</dbReference>
<dbReference type="PRINTS" id="PR00892">
    <property type="entry name" value="RABGDI"/>
</dbReference>
<gene>
    <name evidence="4" type="ORF">TeGR_g4952</name>
</gene>
<comment type="caution">
    <text evidence="4">The sequence shown here is derived from an EMBL/GenBank/DDBJ whole genome shotgun (WGS) entry which is preliminary data.</text>
</comment>
<dbReference type="SUPFAM" id="SSF54373">
    <property type="entry name" value="FAD-linked reductases, C-terminal domain"/>
    <property type="match status" value="1"/>
</dbReference>
<sequence length="480" mass="53105">MADFEEQKIAAVPDEAPEEPEEAKAKLPDWVPEGCEVLADGEYDAIILGTGLKECVMSGLLSTMGMKVLHLDRYSYYGAECASLNLSNLYEKFKAGEPASYLGSNRDYNVDLIPKFIMASGKLTKMLLHTKVTRYLEFKSIDGSYVQQGGKVLKVPATPDEALRSSLMGMFEKRRFRNFLVYVNAYDEKDPSTWKDKNLQTMTMKQLYEAFGLVPATHEFISHAMCLEVTEEHMSLPALQTVKKLQCYCTSMQMYGKTPYIYPMYGLGGLPEGFSRLCAIHGGTFMLNRDVDEILFDELGAAWGVKCGNEVAKGTMVIGDPSYFPKEKVKSVGKVVRSICFLNHPIPNTNNAESAQIIIPGPQVGRKNDVFVCMMSDQQKVSAQGVYVAIVSTKVETANPATELNCGLALLGNILQRFDSVAECYAPVGDGLADRCFISSSFDGTSHFEDDCEDLLSLYKRVTGEELDMTIDASSVEADY</sequence>
<evidence type="ECO:0000256" key="2">
    <source>
        <dbReference type="RuleBase" id="RU363124"/>
    </source>
</evidence>
<dbReference type="Proteomes" id="UP001165060">
    <property type="component" value="Unassembled WGS sequence"/>
</dbReference>
<dbReference type="EMBL" id="BRYB01000261">
    <property type="protein sequence ID" value="GMI26513.1"/>
    <property type="molecule type" value="Genomic_DNA"/>
</dbReference>
<dbReference type="PANTHER" id="PTHR11787">
    <property type="entry name" value="RAB GDP-DISSOCIATION INHIBITOR"/>
    <property type="match status" value="1"/>
</dbReference>
<dbReference type="SUPFAM" id="SSF51905">
    <property type="entry name" value="FAD/NAD(P)-binding domain"/>
    <property type="match status" value="2"/>
</dbReference>
<evidence type="ECO:0000313" key="4">
    <source>
        <dbReference type="EMBL" id="GMI26513.1"/>
    </source>
</evidence>
<dbReference type="InterPro" id="IPR036188">
    <property type="entry name" value="FAD/NAD-bd_sf"/>
</dbReference>
<dbReference type="Gene3D" id="3.50.50.60">
    <property type="entry name" value="FAD/NAD(P)-binding domain"/>
    <property type="match status" value="1"/>
</dbReference>
<dbReference type="PRINTS" id="PR00891">
    <property type="entry name" value="RABGDIREP"/>
</dbReference>
<comment type="similarity">
    <text evidence="1 2">Belongs to the Rab GDI family.</text>
</comment>
<protein>
    <recommendedName>
        <fullName evidence="2">Rab GDP dissociation inhibitor</fullName>
    </recommendedName>
</protein>
<reference evidence="4 5" key="1">
    <citation type="journal article" date="2023" name="Commun. Biol.">
        <title>Genome analysis of Parmales, the sister group of diatoms, reveals the evolutionary specialization of diatoms from phago-mixotrophs to photoautotrophs.</title>
        <authorList>
            <person name="Ban H."/>
            <person name="Sato S."/>
            <person name="Yoshikawa S."/>
            <person name="Yamada K."/>
            <person name="Nakamura Y."/>
            <person name="Ichinomiya M."/>
            <person name="Sato N."/>
            <person name="Blanc-Mathieu R."/>
            <person name="Endo H."/>
            <person name="Kuwata A."/>
            <person name="Ogata H."/>
        </authorList>
    </citation>
    <scope>NUCLEOTIDE SEQUENCE [LARGE SCALE GENOMIC DNA]</scope>
</reference>
<dbReference type="PANTHER" id="PTHR11787:SF8">
    <property type="entry name" value="RAB GDP DISSOCIATION INHIBITOR"/>
    <property type="match status" value="1"/>
</dbReference>
<evidence type="ECO:0000256" key="1">
    <source>
        <dbReference type="ARBA" id="ARBA00005593"/>
    </source>
</evidence>
<evidence type="ECO:0000313" key="5">
    <source>
        <dbReference type="Proteomes" id="UP001165060"/>
    </source>
</evidence>
<proteinExistence type="inferred from homology"/>
<feature type="region of interest" description="Disordered" evidence="3">
    <location>
        <begin position="1"/>
        <end position="24"/>
    </location>
</feature>
<dbReference type="InterPro" id="IPR000806">
    <property type="entry name" value="RabGDI"/>
</dbReference>
<evidence type="ECO:0000256" key="3">
    <source>
        <dbReference type="SAM" id="MobiDB-lite"/>
    </source>
</evidence>